<reference evidence="7" key="1">
    <citation type="submission" date="2025-08" db="UniProtKB">
        <authorList>
            <consortium name="RefSeq"/>
        </authorList>
    </citation>
    <scope>IDENTIFICATION</scope>
</reference>
<dbReference type="RefSeq" id="XP_018494185.1">
    <property type="nucleotide sequence ID" value="XM_018638669.1"/>
</dbReference>
<gene>
    <name evidence="7" type="primary">LOC100898831</name>
</gene>
<dbReference type="SUPFAM" id="SSF63829">
    <property type="entry name" value="Calcium-dependent phosphotriesterase"/>
    <property type="match status" value="1"/>
</dbReference>
<dbReference type="PANTHER" id="PTHR10426:SF88">
    <property type="entry name" value="ADIPOCYTE PLASMA MEMBRANE-ASSOCIATED PROTEIN HEMOMUCIN-RELATED"/>
    <property type="match status" value="1"/>
</dbReference>
<dbReference type="InterPro" id="IPR011042">
    <property type="entry name" value="6-blade_b-propeller_TolB-like"/>
</dbReference>
<evidence type="ECO:0000256" key="2">
    <source>
        <dbReference type="ARBA" id="ARBA00022553"/>
    </source>
</evidence>
<dbReference type="Proteomes" id="UP000694867">
    <property type="component" value="Unplaced"/>
</dbReference>
<proteinExistence type="inferred from homology"/>
<dbReference type="GO" id="GO:0016787">
    <property type="term" value="F:hydrolase activity"/>
    <property type="evidence" value="ECO:0007669"/>
    <property type="project" value="TreeGrafter"/>
</dbReference>
<keyword evidence="2" id="KW-0597">Phosphoprotein</keyword>
<dbReference type="Gene3D" id="2.120.10.30">
    <property type="entry name" value="TolB, C-terminal domain"/>
    <property type="match status" value="2"/>
</dbReference>
<dbReference type="PANTHER" id="PTHR10426">
    <property type="entry name" value="STRICTOSIDINE SYNTHASE-RELATED"/>
    <property type="match status" value="1"/>
</dbReference>
<evidence type="ECO:0000256" key="3">
    <source>
        <dbReference type="ARBA" id="ARBA00023180"/>
    </source>
</evidence>
<evidence type="ECO:0000256" key="4">
    <source>
        <dbReference type="SAM" id="SignalP"/>
    </source>
</evidence>
<dbReference type="GO" id="GO:0012505">
    <property type="term" value="C:endomembrane system"/>
    <property type="evidence" value="ECO:0007669"/>
    <property type="project" value="TreeGrafter"/>
</dbReference>
<dbReference type="KEGG" id="goe:100898831"/>
<dbReference type="InterPro" id="IPR018119">
    <property type="entry name" value="Strictosidine_synth_cons-reg"/>
</dbReference>
<keyword evidence="6" id="KW-1185">Reference proteome</keyword>
<accession>A0AAJ7L4W1</accession>
<name>A0AAJ7L4W1_9ACAR</name>
<dbReference type="GeneID" id="100898831"/>
<keyword evidence="4" id="KW-0732">Signal</keyword>
<comment type="similarity">
    <text evidence="1">Belongs to the strictosidine synthase family.</text>
</comment>
<evidence type="ECO:0000313" key="7">
    <source>
        <dbReference type="RefSeq" id="XP_018494185.1"/>
    </source>
</evidence>
<evidence type="ECO:0000259" key="5">
    <source>
        <dbReference type="Pfam" id="PF03088"/>
    </source>
</evidence>
<protein>
    <submittedName>
        <fullName evidence="7">Adipocyte plasma membrane-associated protein</fullName>
    </submittedName>
</protein>
<feature type="domain" description="Strictosidine synthase conserved region" evidence="5">
    <location>
        <begin position="251"/>
        <end position="325"/>
    </location>
</feature>
<organism evidence="6 7">
    <name type="scientific">Galendromus occidentalis</name>
    <name type="common">western predatory mite</name>
    <dbReference type="NCBI Taxonomy" id="34638"/>
    <lineage>
        <taxon>Eukaryota</taxon>
        <taxon>Metazoa</taxon>
        <taxon>Ecdysozoa</taxon>
        <taxon>Arthropoda</taxon>
        <taxon>Chelicerata</taxon>
        <taxon>Arachnida</taxon>
        <taxon>Acari</taxon>
        <taxon>Parasitiformes</taxon>
        <taxon>Mesostigmata</taxon>
        <taxon>Gamasina</taxon>
        <taxon>Phytoseioidea</taxon>
        <taxon>Phytoseiidae</taxon>
        <taxon>Typhlodrominae</taxon>
        <taxon>Galendromus</taxon>
    </lineage>
</organism>
<feature type="chain" id="PRO_5042495397" evidence="4">
    <location>
        <begin position="18"/>
        <end position="484"/>
    </location>
</feature>
<dbReference type="Pfam" id="PF03088">
    <property type="entry name" value="Str_synth"/>
    <property type="match status" value="1"/>
</dbReference>
<evidence type="ECO:0000256" key="1">
    <source>
        <dbReference type="ARBA" id="ARBA00009191"/>
    </source>
</evidence>
<sequence>MCLKLLIVSIALRGVISIGRGTPTCPNTDDGTGLCSFIEASNGAAIPELLQSMMSMRVDRKGLKQFIPNRLEYPKVEPGGPIGSNEKLDENSERLFNFLSGPESISIVDNFLYAAARDAIYKVDLRSGNHTVIFNGNENCAVDGACSRPLGLRIRGNQLLVADALKGLIEINLTTGESRVHLAVGSPIEGEPLLFPDDIDVDWEKQIVYMSDGSTKWPLEYWAMIVLEMEPSSRCEAQQEILAHGTFLATIRDISCLYRRRRLIRSLGYSDPVIIFLNRIIRYDMKSGKADVFAKNIRFANGVQISHDKKFLLVNELSARRILKYPLDSAVPASGEPFTKLLPGNPDNIRPSLSGGYWVAMAMGRPNGSRNLLDELQTRPDLSEKLGNSALSVGGLVRSIGVLLNNTPLRDLGHKVATGGIIMEAIPGHGCIVELDVDGNIVQTLQSSRTFFLTEVCEREDGLYCGSYQNSFLLKVPRSTFRNP</sequence>
<evidence type="ECO:0000313" key="6">
    <source>
        <dbReference type="Proteomes" id="UP000694867"/>
    </source>
</evidence>
<dbReference type="AlphaFoldDB" id="A0AAJ7L4W1"/>
<keyword evidence="3" id="KW-0325">Glycoprotein</keyword>
<feature type="signal peptide" evidence="4">
    <location>
        <begin position="1"/>
        <end position="17"/>
    </location>
</feature>